<dbReference type="RefSeq" id="WP_367639415.1">
    <property type="nucleotide sequence ID" value="NZ_JBFNQN010000011.1"/>
</dbReference>
<feature type="domain" description="DUF3152" evidence="2">
    <location>
        <begin position="88"/>
        <end position="256"/>
    </location>
</feature>
<reference evidence="3 4" key="1">
    <citation type="submission" date="2024-07" db="EMBL/GenBank/DDBJ databases">
        <authorList>
            <person name="Thanompreechachai J."/>
            <person name="Duangmal K."/>
        </authorList>
    </citation>
    <scope>NUCLEOTIDE SEQUENCE [LARGE SCALE GENOMIC DNA]</scope>
    <source>
        <strain evidence="3 4">KCTC 19886</strain>
    </source>
</reference>
<dbReference type="SUPFAM" id="SSF55486">
    <property type="entry name" value="Metalloproteases ('zincins'), catalytic domain"/>
    <property type="match status" value="1"/>
</dbReference>
<dbReference type="InterPro" id="IPR022603">
    <property type="entry name" value="DUF3152"/>
</dbReference>
<keyword evidence="4" id="KW-1185">Reference proteome</keyword>
<proteinExistence type="predicted"/>
<sequence>MPAAVPDPARRALLLGGAGVLLAGCTGQTPSAGPVSSTSSSSAPGTSAAPASSAAAAETSPSPSSPSSSTTALPPGLTADDVRAGVLGADVPQSGGGVLTVVPGSSSAPPSARVRTVRVEVEQDLVAAGLLDPVAFADFALGVLNDPRSWGAGGAMSFARTDGDAQMRLVLATPDTSAALCRPLRTMGTLSCRSGDAAVLTWYRWVRAIPDYGQDRTGYRQYVVNHEIGHVLGHGHDPNPGPGRLAPVMMQQTKGLRGALPNPWPHP</sequence>
<evidence type="ECO:0000256" key="1">
    <source>
        <dbReference type="SAM" id="MobiDB-lite"/>
    </source>
</evidence>
<protein>
    <submittedName>
        <fullName evidence="3">DUF3152 domain-containing protein</fullName>
    </submittedName>
</protein>
<feature type="compositionally biased region" description="Low complexity" evidence="1">
    <location>
        <begin position="23"/>
        <end position="76"/>
    </location>
</feature>
<name>A0ABV3P9G3_9ACTN</name>
<dbReference type="Pfam" id="PF11350">
    <property type="entry name" value="DUF3152"/>
    <property type="match status" value="1"/>
</dbReference>
<accession>A0ABV3P9G3</accession>
<comment type="caution">
    <text evidence="3">The sequence shown here is derived from an EMBL/GenBank/DDBJ whole genome shotgun (WGS) entry which is preliminary data.</text>
</comment>
<organism evidence="3 4">
    <name type="scientific">Kineococcus endophyticus</name>
    <dbReference type="NCBI Taxonomy" id="1181883"/>
    <lineage>
        <taxon>Bacteria</taxon>
        <taxon>Bacillati</taxon>
        <taxon>Actinomycetota</taxon>
        <taxon>Actinomycetes</taxon>
        <taxon>Kineosporiales</taxon>
        <taxon>Kineosporiaceae</taxon>
        <taxon>Kineococcus</taxon>
    </lineage>
</organism>
<gene>
    <name evidence="3" type="ORF">AB1207_16145</name>
</gene>
<evidence type="ECO:0000313" key="4">
    <source>
        <dbReference type="Proteomes" id="UP001555826"/>
    </source>
</evidence>
<dbReference type="EMBL" id="JBFNQN010000011">
    <property type="protein sequence ID" value="MEW9266284.1"/>
    <property type="molecule type" value="Genomic_DNA"/>
</dbReference>
<evidence type="ECO:0000313" key="3">
    <source>
        <dbReference type="EMBL" id="MEW9266284.1"/>
    </source>
</evidence>
<dbReference type="Proteomes" id="UP001555826">
    <property type="component" value="Unassembled WGS sequence"/>
</dbReference>
<feature type="region of interest" description="Disordered" evidence="1">
    <location>
        <begin position="23"/>
        <end position="79"/>
    </location>
</feature>
<evidence type="ECO:0000259" key="2">
    <source>
        <dbReference type="Pfam" id="PF11350"/>
    </source>
</evidence>